<evidence type="ECO:0000313" key="2">
    <source>
        <dbReference type="EMBL" id="MBK6265722.1"/>
    </source>
</evidence>
<organism evidence="2 3">
    <name type="scientific">Marivirga aurantiaca</name>
    <dbReference type="NCBI Taxonomy" id="2802615"/>
    <lineage>
        <taxon>Bacteria</taxon>
        <taxon>Pseudomonadati</taxon>
        <taxon>Bacteroidota</taxon>
        <taxon>Cytophagia</taxon>
        <taxon>Cytophagales</taxon>
        <taxon>Marivirgaceae</taxon>
        <taxon>Marivirga</taxon>
    </lineage>
</organism>
<keyword evidence="2" id="KW-0648">Protein biosynthesis</keyword>
<evidence type="ECO:0000256" key="1">
    <source>
        <dbReference type="SAM" id="Coils"/>
    </source>
</evidence>
<protein>
    <submittedName>
        <fullName evidence="2">GreA/GreB family elongation factor</fullName>
    </submittedName>
</protein>
<dbReference type="EMBL" id="JAEQBW010000004">
    <property type="protein sequence ID" value="MBK6265722.1"/>
    <property type="molecule type" value="Genomic_DNA"/>
</dbReference>
<keyword evidence="3" id="KW-1185">Reference proteome</keyword>
<comment type="caution">
    <text evidence="2">The sequence shown here is derived from an EMBL/GenBank/DDBJ whole genome shotgun (WGS) entry which is preliminary data.</text>
</comment>
<dbReference type="RefSeq" id="WP_201431395.1">
    <property type="nucleotide sequence ID" value="NZ_JAEQBW010000004.1"/>
</dbReference>
<gene>
    <name evidence="2" type="ORF">JKA74_11800</name>
</gene>
<feature type="coiled-coil region" evidence="1">
    <location>
        <begin position="12"/>
        <end position="86"/>
    </location>
</feature>
<evidence type="ECO:0000313" key="3">
    <source>
        <dbReference type="Proteomes" id="UP000611723"/>
    </source>
</evidence>
<name>A0A935C9P5_9BACT</name>
<reference evidence="2" key="1">
    <citation type="submission" date="2021-01" db="EMBL/GenBank/DDBJ databases">
        <title>Marivirga aurantiaca sp. nov., isolated from intertidal surface sediments.</title>
        <authorList>
            <person name="Zhang M."/>
        </authorList>
    </citation>
    <scope>NUCLEOTIDE SEQUENCE</scope>
    <source>
        <strain evidence="2">S37H4</strain>
    </source>
</reference>
<keyword evidence="1" id="KW-0175">Coiled coil</keyword>
<dbReference type="AlphaFoldDB" id="A0A935C9P5"/>
<keyword evidence="2" id="KW-0251">Elongation factor</keyword>
<dbReference type="Proteomes" id="UP000611723">
    <property type="component" value="Unassembled WGS sequence"/>
</dbReference>
<proteinExistence type="predicted"/>
<dbReference type="SUPFAM" id="SSF54534">
    <property type="entry name" value="FKBP-like"/>
    <property type="match status" value="1"/>
</dbReference>
<dbReference type="GO" id="GO:0003746">
    <property type="term" value="F:translation elongation factor activity"/>
    <property type="evidence" value="ECO:0007669"/>
    <property type="project" value="UniProtKB-KW"/>
</dbReference>
<sequence length="149" mass="16799">MNRKEEYITTCLNILKDKRQQLNDELDKLQLSLNSETKSSAGDKYETSREMINQEKNKLLAQFAEIEKQENALSQIKTTKKDTEVQLGSIVSSHKAIYFLSTSMGKVTHQAGNFLAISPASPIGQLLIGKKEGEKIVWLGKSEEILRVE</sequence>
<accession>A0A935C9P5</accession>